<feature type="region of interest" description="Disordered" evidence="1">
    <location>
        <begin position="73"/>
        <end position="116"/>
    </location>
</feature>
<evidence type="ECO:0000313" key="3">
    <source>
        <dbReference type="Proteomes" id="UP000007392"/>
    </source>
</evidence>
<proteinExistence type="predicted"/>
<accession>I0BD42</accession>
<reference evidence="2 3" key="1">
    <citation type="submission" date="2013-06" db="EMBL/GenBank/DDBJ databases">
        <title>Complete genome sequence of Paenibacillus mucilaginosus K02.</title>
        <authorList>
            <person name="Xiao B."/>
            <person name="Sun L."/>
            <person name="Xiao L."/>
            <person name="Lian B."/>
        </authorList>
    </citation>
    <scope>NUCLEOTIDE SEQUENCE [LARGE SCALE GENOMIC DNA]</scope>
    <source>
        <strain evidence="2 3">K02</strain>
    </source>
</reference>
<dbReference type="KEGG" id="pmw:B2K_06050"/>
<name>I0BD42_9BACL</name>
<dbReference type="AlphaFoldDB" id="I0BD42"/>
<dbReference type="HOGENOM" id="CLU_2094415_0_0_9"/>
<organism evidence="2 3">
    <name type="scientific">Paenibacillus mucilaginosus K02</name>
    <dbReference type="NCBI Taxonomy" id="997761"/>
    <lineage>
        <taxon>Bacteria</taxon>
        <taxon>Bacillati</taxon>
        <taxon>Bacillota</taxon>
        <taxon>Bacilli</taxon>
        <taxon>Bacillales</taxon>
        <taxon>Paenibacillaceae</taxon>
        <taxon>Paenibacillus</taxon>
    </lineage>
</organism>
<evidence type="ECO:0000256" key="1">
    <source>
        <dbReference type="SAM" id="MobiDB-lite"/>
    </source>
</evidence>
<dbReference type="EMBL" id="CP003422">
    <property type="protein sequence ID" value="AFH60289.1"/>
    <property type="molecule type" value="Genomic_DNA"/>
</dbReference>
<sequence>MIFSKYRMFILEKETSKNVHRYVQRVCFCAIEITADFDGQFRGTMEQDIQGFMGDGDGTLRSSLVDVPACLPQPGEELRGSPKGHASGEPQCAAGASGWTKGATEHAGSGKKTAHR</sequence>
<evidence type="ECO:0000313" key="2">
    <source>
        <dbReference type="EMBL" id="AFH60289.1"/>
    </source>
</evidence>
<gene>
    <name evidence="2" type="ORF">B2K_06050</name>
</gene>
<protein>
    <submittedName>
        <fullName evidence="2">Uncharacterized protein</fullName>
    </submittedName>
</protein>
<dbReference type="Proteomes" id="UP000007392">
    <property type="component" value="Chromosome"/>
</dbReference>